<protein>
    <submittedName>
        <fullName evidence="6">LOW QUALITY PROTEIN: pentatricopeptide repeat-containing protein At4g02750-like</fullName>
    </submittedName>
</protein>
<feature type="repeat" description="PPR" evidence="3">
    <location>
        <begin position="359"/>
        <end position="393"/>
    </location>
</feature>
<dbReference type="NCBIfam" id="TIGR00756">
    <property type="entry name" value="PPR"/>
    <property type="match status" value="10"/>
</dbReference>
<dbReference type="GO" id="GO:0048731">
    <property type="term" value="P:system development"/>
    <property type="evidence" value="ECO:0007669"/>
    <property type="project" value="UniProtKB-ARBA"/>
</dbReference>
<dbReference type="Pfam" id="PF14432">
    <property type="entry name" value="DYW_deaminase"/>
    <property type="match status" value="1"/>
</dbReference>
<feature type="domain" description="DYW" evidence="4">
    <location>
        <begin position="837"/>
        <end position="929"/>
    </location>
</feature>
<dbReference type="GO" id="GO:0008270">
    <property type="term" value="F:zinc ion binding"/>
    <property type="evidence" value="ECO:0007669"/>
    <property type="project" value="InterPro"/>
</dbReference>
<dbReference type="InterPro" id="IPR011990">
    <property type="entry name" value="TPR-like_helical_dom_sf"/>
</dbReference>
<reference evidence="6" key="1">
    <citation type="submission" date="2025-08" db="UniProtKB">
        <authorList>
            <consortium name="RefSeq"/>
        </authorList>
    </citation>
    <scope>IDENTIFICATION</scope>
</reference>
<dbReference type="PANTHER" id="PTHR47926:SF533">
    <property type="entry name" value="DYW DOMAIN-CONTAINING PROTEIN"/>
    <property type="match status" value="1"/>
</dbReference>
<dbReference type="Pfam" id="PF20431">
    <property type="entry name" value="E_motif"/>
    <property type="match status" value="1"/>
</dbReference>
<dbReference type="SUPFAM" id="SSF48452">
    <property type="entry name" value="TPR-like"/>
    <property type="match status" value="1"/>
</dbReference>
<feature type="repeat" description="PPR" evidence="3">
    <location>
        <begin position="622"/>
        <end position="656"/>
    </location>
</feature>
<organism evidence="5 6">
    <name type="scientific">Dioscorea cayennensis subsp. rotundata</name>
    <name type="common">White Guinea yam</name>
    <name type="synonym">Dioscorea rotundata</name>
    <dbReference type="NCBI Taxonomy" id="55577"/>
    <lineage>
        <taxon>Eukaryota</taxon>
        <taxon>Viridiplantae</taxon>
        <taxon>Streptophyta</taxon>
        <taxon>Embryophyta</taxon>
        <taxon>Tracheophyta</taxon>
        <taxon>Spermatophyta</taxon>
        <taxon>Magnoliopsida</taxon>
        <taxon>Liliopsida</taxon>
        <taxon>Dioscoreales</taxon>
        <taxon>Dioscoreaceae</taxon>
        <taxon>Dioscorea</taxon>
    </lineage>
</organism>
<dbReference type="AlphaFoldDB" id="A0AB40BG76"/>
<keyword evidence="2" id="KW-0677">Repeat</keyword>
<evidence type="ECO:0000313" key="6">
    <source>
        <dbReference type="RefSeq" id="XP_039126095.1"/>
    </source>
</evidence>
<dbReference type="FunFam" id="1.25.40.10:FF:000125">
    <property type="entry name" value="Pentatricopeptide repeat-containing protein"/>
    <property type="match status" value="1"/>
</dbReference>
<dbReference type="PANTHER" id="PTHR47926">
    <property type="entry name" value="PENTATRICOPEPTIDE REPEAT-CONTAINING PROTEIN"/>
    <property type="match status" value="1"/>
</dbReference>
<dbReference type="GO" id="GO:0003723">
    <property type="term" value="F:RNA binding"/>
    <property type="evidence" value="ECO:0007669"/>
    <property type="project" value="InterPro"/>
</dbReference>
<evidence type="ECO:0000259" key="4">
    <source>
        <dbReference type="Pfam" id="PF14432"/>
    </source>
</evidence>
<comment type="similarity">
    <text evidence="1">Belongs to the PPR family. PCMP-H subfamily.</text>
</comment>
<feature type="repeat" description="PPR" evidence="3">
    <location>
        <begin position="522"/>
        <end position="556"/>
    </location>
</feature>
<dbReference type="Proteomes" id="UP001515500">
    <property type="component" value="Chromosome 5"/>
</dbReference>
<proteinExistence type="inferred from homology"/>
<dbReference type="Pfam" id="PF13041">
    <property type="entry name" value="PPR_2"/>
    <property type="match status" value="2"/>
</dbReference>
<dbReference type="FunFam" id="1.25.40.10:FF:002130">
    <property type="entry name" value="Pentatricopeptide repeat-containing protein mitochondrial"/>
    <property type="match status" value="1"/>
</dbReference>
<sequence>MVALAPWMRNPSFSSMVARRLLRFVSTSSSLAISRDPIVDIPHYNSRIRELTRLGHAIDARRLFDEMPHRDIISWNFMIFGYFQNGMIDEARALFDSFAGRNIRTWTIVVSGYAKSGRIEDAREVFDAMPERNSVSWNAMISGYVQHGDLATARWLFDRMPDRDVASWNSMITGYCHAHRMGRPGWLFKNMPARNLVSWTVMISGYVQINEYDEAWRFFLHMHRCMMSLDQPNFTAAISAVVCLGNIVLLENLRSLAIKTGFEGDVVVGTAILNAYTRESGGLESAVRFFEGMRERNEYSWSTMITALSHVGRLDDALSFYQRDPCKTIVSQTALLAGFAQNNRIHEARHMFEQMPDPNVVSWNAMIAGYAQNGMLDEAKKLFHRMPIRNAISWAAMIAACAQNGESEEALDLLSELHWHGIVPTLSSFTSGFFACANIRALEMGRQLHSLAIKAGSQFNAYVNNGLITMYAKCKNTEDVTRVFNWMRTKDIVSWNSLIAGLSHNYLLDDARTVFNKMPIHDVVSWTAIISAYSQAGQGNESLELFLRMLREGALPNSSTMTTLLSTCGHVGSSRLGQQAHVLTIKLGFDLDLFVGNALISMYFKCGCRDSFLVFEKMPERDIISWNSMLAGCAQNGLGREGIQIFEQMKAERILPNQISFTGLLCACSHAGLVDEGWHYFNSMSKDYRVMPLEGHYACMVDLLGRAGHLDEAKEFIENMPIEPDSVVWAALLGACRIHQNVELGRMIAKKLFQMEPQTAGNYVLLSNIYASRGMWNEVDEVRELMRARGVTKSPGCSWIQIRNKLHSFITGDKHHEQIVEIHALLKELYVRLKYAGYVPDTQFVLHDVEEEQKENVLLYHSEKLAVAYGLLVTSDGTPLQIMKNLRICGDCHNFMRFMSKITKREIDIRDGNRFHHFNDGNCSCGDYW</sequence>
<accession>A0AB40BG76</accession>
<dbReference type="InterPro" id="IPR002885">
    <property type="entry name" value="PPR_rpt"/>
</dbReference>
<dbReference type="Gene3D" id="1.25.40.10">
    <property type="entry name" value="Tetratricopeptide repeat domain"/>
    <property type="match status" value="7"/>
</dbReference>
<dbReference type="Pfam" id="PF01535">
    <property type="entry name" value="PPR"/>
    <property type="match status" value="12"/>
</dbReference>
<feature type="repeat" description="PPR" evidence="3">
    <location>
        <begin position="102"/>
        <end position="136"/>
    </location>
</feature>
<feature type="repeat" description="PPR" evidence="3">
    <location>
        <begin position="195"/>
        <end position="229"/>
    </location>
</feature>
<name>A0AB40BG76_DIOCR</name>
<dbReference type="FunFam" id="1.25.40.10:FF:002148">
    <property type="entry name" value="Pentatricopeptide repeat-containing protein At2g29760, chloroplastic"/>
    <property type="match status" value="1"/>
</dbReference>
<evidence type="ECO:0000256" key="1">
    <source>
        <dbReference type="ARBA" id="ARBA00006643"/>
    </source>
</evidence>
<evidence type="ECO:0000313" key="5">
    <source>
        <dbReference type="Proteomes" id="UP001515500"/>
    </source>
</evidence>
<dbReference type="RefSeq" id="XP_039126095.1">
    <property type="nucleotide sequence ID" value="XM_039270161.1"/>
</dbReference>
<dbReference type="PROSITE" id="PS51375">
    <property type="entry name" value="PPR"/>
    <property type="match status" value="6"/>
</dbReference>
<dbReference type="InterPro" id="IPR046848">
    <property type="entry name" value="E_motif"/>
</dbReference>
<feature type="repeat" description="PPR" evidence="3">
    <location>
        <begin position="71"/>
        <end position="101"/>
    </location>
</feature>
<dbReference type="GeneID" id="120262104"/>
<evidence type="ECO:0000256" key="2">
    <source>
        <dbReference type="ARBA" id="ARBA00022737"/>
    </source>
</evidence>
<gene>
    <name evidence="6" type="primary">LOC120262104</name>
</gene>
<dbReference type="InterPro" id="IPR032867">
    <property type="entry name" value="DYW_dom"/>
</dbReference>
<dbReference type="GO" id="GO:0009451">
    <property type="term" value="P:RNA modification"/>
    <property type="evidence" value="ECO:0007669"/>
    <property type="project" value="InterPro"/>
</dbReference>
<dbReference type="InterPro" id="IPR046960">
    <property type="entry name" value="PPR_At4g14850-like_plant"/>
</dbReference>
<keyword evidence="5" id="KW-1185">Reference proteome</keyword>
<evidence type="ECO:0000256" key="3">
    <source>
        <dbReference type="PROSITE-ProRule" id="PRU00708"/>
    </source>
</evidence>